<dbReference type="Proteomes" id="UP001283361">
    <property type="component" value="Unassembled WGS sequence"/>
</dbReference>
<proteinExistence type="predicted"/>
<accession>A0AAE0YF37</accession>
<evidence type="ECO:0000313" key="2">
    <source>
        <dbReference type="Proteomes" id="UP001283361"/>
    </source>
</evidence>
<comment type="caution">
    <text evidence="1">The sequence shown here is derived from an EMBL/GenBank/DDBJ whole genome shotgun (WGS) entry which is preliminary data.</text>
</comment>
<dbReference type="AlphaFoldDB" id="A0AAE0YF37"/>
<reference evidence="1" key="1">
    <citation type="journal article" date="2023" name="G3 (Bethesda)">
        <title>A reference genome for the long-term kleptoplast-retaining sea slug Elysia crispata morphotype clarki.</title>
        <authorList>
            <person name="Eastman K.E."/>
            <person name="Pendleton A.L."/>
            <person name="Shaikh M.A."/>
            <person name="Suttiyut T."/>
            <person name="Ogas R."/>
            <person name="Tomko P."/>
            <person name="Gavelis G."/>
            <person name="Widhalm J.R."/>
            <person name="Wisecaver J.H."/>
        </authorList>
    </citation>
    <scope>NUCLEOTIDE SEQUENCE</scope>
    <source>
        <strain evidence="1">ECLA1</strain>
    </source>
</reference>
<keyword evidence="2" id="KW-1185">Reference proteome</keyword>
<evidence type="ECO:0000313" key="1">
    <source>
        <dbReference type="EMBL" id="KAK3743370.1"/>
    </source>
</evidence>
<gene>
    <name evidence="1" type="ORF">RRG08_061306</name>
</gene>
<protein>
    <submittedName>
        <fullName evidence="1">Uncharacterized protein</fullName>
    </submittedName>
</protein>
<organism evidence="1 2">
    <name type="scientific">Elysia crispata</name>
    <name type="common">lettuce slug</name>
    <dbReference type="NCBI Taxonomy" id="231223"/>
    <lineage>
        <taxon>Eukaryota</taxon>
        <taxon>Metazoa</taxon>
        <taxon>Spiralia</taxon>
        <taxon>Lophotrochozoa</taxon>
        <taxon>Mollusca</taxon>
        <taxon>Gastropoda</taxon>
        <taxon>Heterobranchia</taxon>
        <taxon>Euthyneura</taxon>
        <taxon>Panpulmonata</taxon>
        <taxon>Sacoglossa</taxon>
        <taxon>Placobranchoidea</taxon>
        <taxon>Plakobranchidae</taxon>
        <taxon>Elysia</taxon>
    </lineage>
</organism>
<name>A0AAE0YF37_9GAST</name>
<dbReference type="EMBL" id="JAWDGP010006314">
    <property type="protein sequence ID" value="KAK3743370.1"/>
    <property type="molecule type" value="Genomic_DNA"/>
</dbReference>
<sequence length="81" mass="9264">MGSNATKPICKYIGSIHLYSVFLLLNWKQPEDNISVWIMSYDCTANRAGDSHKTRLHLLPPCGPSPLSEQYEVRKRQCNQI</sequence>